<sequence length="565" mass="59721">MTTVSSLVVIGLLGGLITGISPCVLPVLPVILLSAGAQGARGDGEGSDGGLTSRFHPYLVVTGLVVSFTVFTLLGSTLLSLLHLPQDLIRWVGIIMLALIGLGMMVPRVMEVLERPFARFQRFGGSKNPSNGFLLGLVLGAAYVPCAGPVLAAVAVAGATGRIGVDTVALALSFAVGTAIPLLAFALAGRGITERIRAFRTRQRAIRITAGVVMLGLSVALVLDAPAALQRRLPDYTASLQARTDELLHGDSSSGTCRPGAATLGDCGPLPAIDGTVAWLNTPGNQPLTQKDRSGKVTLVDFFAYSCINCQRSIPGVEKLHQTYAEYGLQVIGVHSPEYAFEKEVDNVRGGVERLGITYPVAVDSNLTTWSNFNNHYWPAHYLADAQGNVRQTHVGEGGEATTEKHVRELLKQANPNVSLPAPVFSEVDDDAGTDSPRTPETYLGSSRASGFAQGALQKGRHSFSFPSDLKADTFALDGTWKVDSQSIAPADGPGRLRLSYRGKQVNLVVSGEGDLTWRVNGRTHTAHVSGVPNGMELVRTDEVGSGVLELQASPGLELYSFTFG</sequence>
<evidence type="ECO:0000256" key="7">
    <source>
        <dbReference type="SAM" id="Phobius"/>
    </source>
</evidence>
<dbReference type="Pfam" id="PF08534">
    <property type="entry name" value="Redoxin"/>
    <property type="match status" value="1"/>
</dbReference>
<keyword evidence="4 7" id="KW-1133">Transmembrane helix</keyword>
<dbReference type="Proteomes" id="UP000187035">
    <property type="component" value="Unassembled WGS sequence"/>
</dbReference>
<evidence type="ECO:0000256" key="5">
    <source>
        <dbReference type="ARBA" id="ARBA00023136"/>
    </source>
</evidence>
<comment type="subcellular location">
    <subcellularLocation>
        <location evidence="1">Cell membrane</location>
        <topology evidence="1">Multi-pass membrane protein</topology>
    </subcellularLocation>
</comment>
<evidence type="ECO:0000256" key="6">
    <source>
        <dbReference type="SAM" id="MobiDB-lite"/>
    </source>
</evidence>
<evidence type="ECO:0000256" key="1">
    <source>
        <dbReference type="ARBA" id="ARBA00004651"/>
    </source>
</evidence>
<dbReference type="GO" id="GO:0017004">
    <property type="term" value="P:cytochrome complex assembly"/>
    <property type="evidence" value="ECO:0007669"/>
    <property type="project" value="InterPro"/>
</dbReference>
<dbReference type="GO" id="GO:0005886">
    <property type="term" value="C:plasma membrane"/>
    <property type="evidence" value="ECO:0007669"/>
    <property type="project" value="UniProtKB-SubCell"/>
</dbReference>
<evidence type="ECO:0000256" key="2">
    <source>
        <dbReference type="ARBA" id="ARBA00022475"/>
    </source>
</evidence>
<feature type="compositionally biased region" description="Polar residues" evidence="6">
    <location>
        <begin position="436"/>
        <end position="446"/>
    </location>
</feature>
<evidence type="ECO:0000256" key="4">
    <source>
        <dbReference type="ARBA" id="ARBA00022989"/>
    </source>
</evidence>
<dbReference type="PROSITE" id="PS51352">
    <property type="entry name" value="THIOREDOXIN_2"/>
    <property type="match status" value="1"/>
</dbReference>
<feature type="transmembrane region" description="Helical" evidence="7">
    <location>
        <begin position="131"/>
        <end position="156"/>
    </location>
</feature>
<dbReference type="InterPro" id="IPR036249">
    <property type="entry name" value="Thioredoxin-like_sf"/>
</dbReference>
<proteinExistence type="predicted"/>
<feature type="transmembrane region" description="Helical" evidence="7">
    <location>
        <begin position="88"/>
        <end position="110"/>
    </location>
</feature>
<dbReference type="InterPro" id="IPR050553">
    <property type="entry name" value="Thioredoxin_ResA/DsbE_sf"/>
</dbReference>
<dbReference type="PANTHER" id="PTHR42852:SF13">
    <property type="entry name" value="PROTEIN DIPZ"/>
    <property type="match status" value="1"/>
</dbReference>
<dbReference type="Gene3D" id="2.60.120.260">
    <property type="entry name" value="Galactose-binding domain-like"/>
    <property type="match status" value="1"/>
</dbReference>
<dbReference type="InterPro" id="IPR013740">
    <property type="entry name" value="Redoxin"/>
</dbReference>
<dbReference type="Pfam" id="PF02683">
    <property type="entry name" value="DsbD_TM"/>
    <property type="match status" value="1"/>
</dbReference>
<gene>
    <name evidence="9" type="ORF">BKH33_02580</name>
</gene>
<feature type="region of interest" description="Disordered" evidence="6">
    <location>
        <begin position="421"/>
        <end position="446"/>
    </location>
</feature>
<keyword evidence="5 7" id="KW-0472">Membrane</keyword>
<dbReference type="Pfam" id="PF17991">
    <property type="entry name" value="Thioredoxin_10"/>
    <property type="match status" value="1"/>
</dbReference>
<dbReference type="InterPro" id="IPR003834">
    <property type="entry name" value="Cyt_c_assmbl_TM_dom"/>
</dbReference>
<dbReference type="AlphaFoldDB" id="A0A854D7H0"/>
<feature type="transmembrane region" description="Helical" evidence="7">
    <location>
        <begin position="6"/>
        <end position="37"/>
    </location>
</feature>
<dbReference type="InterPro" id="IPR013766">
    <property type="entry name" value="Thioredoxin_domain"/>
</dbReference>
<feature type="transmembrane region" description="Helical" evidence="7">
    <location>
        <begin position="168"/>
        <end position="188"/>
    </location>
</feature>
<reference evidence="9 10" key="1">
    <citation type="submission" date="2016-12" db="EMBL/GenBank/DDBJ databases">
        <title>Genomic comparison of strains in the 'Actinomyces naeslundii' group.</title>
        <authorList>
            <person name="Mughal S.R."/>
            <person name="Do T."/>
            <person name="Gilbert S.C."/>
            <person name="Witherden E.A."/>
            <person name="Didelot X."/>
            <person name="Beighton D."/>
        </authorList>
    </citation>
    <scope>NUCLEOTIDE SEQUENCE [LARGE SCALE GENOMIC DNA]</scope>
    <source>
        <strain evidence="9 10">NCTC 10301</strain>
    </source>
</reference>
<dbReference type="SUPFAM" id="SSF52833">
    <property type="entry name" value="Thioredoxin-like"/>
    <property type="match status" value="1"/>
</dbReference>
<comment type="caution">
    <text evidence="9">The sequence shown here is derived from an EMBL/GenBank/DDBJ whole genome shotgun (WGS) entry which is preliminary data.</text>
</comment>
<evidence type="ECO:0000256" key="3">
    <source>
        <dbReference type="ARBA" id="ARBA00022692"/>
    </source>
</evidence>
<evidence type="ECO:0000259" key="8">
    <source>
        <dbReference type="PROSITE" id="PS51352"/>
    </source>
</evidence>
<organism evidence="9 10">
    <name type="scientific">Actinomyces naeslundii</name>
    <dbReference type="NCBI Taxonomy" id="1655"/>
    <lineage>
        <taxon>Bacteria</taxon>
        <taxon>Bacillati</taxon>
        <taxon>Actinomycetota</taxon>
        <taxon>Actinomycetes</taxon>
        <taxon>Actinomycetales</taxon>
        <taxon>Actinomycetaceae</taxon>
        <taxon>Actinomyces</taxon>
    </lineage>
</organism>
<feature type="transmembrane region" description="Helical" evidence="7">
    <location>
        <begin position="208"/>
        <end position="229"/>
    </location>
</feature>
<keyword evidence="3 7" id="KW-0812">Transmembrane</keyword>
<dbReference type="GO" id="GO:0016491">
    <property type="term" value="F:oxidoreductase activity"/>
    <property type="evidence" value="ECO:0007669"/>
    <property type="project" value="InterPro"/>
</dbReference>
<dbReference type="InterPro" id="IPR041017">
    <property type="entry name" value="Thioredoxin_10"/>
</dbReference>
<evidence type="ECO:0000313" key="9">
    <source>
        <dbReference type="EMBL" id="OMG38188.1"/>
    </source>
</evidence>
<dbReference type="GeneID" id="64255635"/>
<evidence type="ECO:0000313" key="10">
    <source>
        <dbReference type="Proteomes" id="UP000187035"/>
    </source>
</evidence>
<keyword evidence="2" id="KW-1003">Cell membrane</keyword>
<accession>A0A854D7H0</accession>
<protein>
    <submittedName>
        <fullName evidence="9">Thiol:disulfide interchange protein</fullName>
    </submittedName>
</protein>
<name>A0A854D7H0_ACTNA</name>
<dbReference type="PANTHER" id="PTHR42852">
    <property type="entry name" value="THIOL:DISULFIDE INTERCHANGE PROTEIN DSBE"/>
    <property type="match status" value="1"/>
</dbReference>
<feature type="transmembrane region" description="Helical" evidence="7">
    <location>
        <begin position="58"/>
        <end position="82"/>
    </location>
</feature>
<dbReference type="RefSeq" id="WP_076142505.1">
    <property type="nucleotide sequence ID" value="NZ_CP066049.1"/>
</dbReference>
<feature type="domain" description="Thioredoxin" evidence="8">
    <location>
        <begin position="259"/>
        <end position="416"/>
    </location>
</feature>
<dbReference type="Gene3D" id="3.40.30.10">
    <property type="entry name" value="Glutaredoxin"/>
    <property type="match status" value="1"/>
</dbReference>
<dbReference type="EMBL" id="MSRR01000004">
    <property type="protein sequence ID" value="OMG38188.1"/>
    <property type="molecule type" value="Genomic_DNA"/>
</dbReference>